<name>A0A564XVG8_HYMDI</name>
<dbReference type="AlphaFoldDB" id="A0A564XVG8"/>
<reference evidence="1 3" key="1">
    <citation type="submission" date="2019-07" db="EMBL/GenBank/DDBJ databases">
        <authorList>
            <person name="Jastrzebski P J."/>
            <person name="Paukszto L."/>
            <person name="Jastrzebski P J."/>
        </authorList>
    </citation>
    <scope>NUCLEOTIDE SEQUENCE [LARGE SCALE GENOMIC DNA]</scope>
    <source>
        <strain evidence="1 3">WMS-il1</strain>
    </source>
</reference>
<accession>A0A564XVG8</accession>
<evidence type="ECO:0000313" key="1">
    <source>
        <dbReference type="EMBL" id="VUZ38759.1"/>
    </source>
</evidence>
<dbReference type="Proteomes" id="UP000321570">
    <property type="component" value="Unassembled WGS sequence"/>
</dbReference>
<protein>
    <submittedName>
        <fullName evidence="1">Uncharacterized protein</fullName>
    </submittedName>
</protein>
<sequence>MVLANFTIDSLRAAFSISPAVVVTLCTAWPLHIVLHTQTANDGFPVGKLPVTDGTGETINLPHFCCILIITIEIKATRDGRQPPKSGCSVNSICLYVSKDGWKCFITYWSFEVLTVWKLMKLFHGTNDGRRLLFQSHCSSSPR</sequence>
<organism evidence="1 3">
    <name type="scientific">Hymenolepis diminuta</name>
    <name type="common">Rat tapeworm</name>
    <dbReference type="NCBI Taxonomy" id="6216"/>
    <lineage>
        <taxon>Eukaryota</taxon>
        <taxon>Metazoa</taxon>
        <taxon>Spiralia</taxon>
        <taxon>Lophotrochozoa</taxon>
        <taxon>Platyhelminthes</taxon>
        <taxon>Cestoda</taxon>
        <taxon>Eucestoda</taxon>
        <taxon>Cyclophyllidea</taxon>
        <taxon>Hymenolepididae</taxon>
        <taxon>Hymenolepis</taxon>
    </lineage>
</organism>
<evidence type="ECO:0000313" key="3">
    <source>
        <dbReference type="Proteomes" id="UP000321570"/>
    </source>
</evidence>
<dbReference type="EMBL" id="CABIJS010000567">
    <property type="protein sequence ID" value="VUZ53781.1"/>
    <property type="molecule type" value="Genomic_DNA"/>
</dbReference>
<dbReference type="EMBL" id="CABIJS010000007">
    <property type="protein sequence ID" value="VUZ38759.1"/>
    <property type="molecule type" value="Genomic_DNA"/>
</dbReference>
<gene>
    <name evidence="2" type="ORF">WMSIL1_LOCUS12026</name>
    <name evidence="1" type="ORF">WMSIL1_LOCUS188</name>
</gene>
<proteinExistence type="predicted"/>
<evidence type="ECO:0000313" key="2">
    <source>
        <dbReference type="EMBL" id="VUZ53781.1"/>
    </source>
</evidence>
<keyword evidence="3" id="KW-1185">Reference proteome</keyword>